<keyword evidence="2" id="KW-1185">Reference proteome</keyword>
<dbReference type="Proteomes" id="UP000295192">
    <property type="component" value="Unassembled WGS sequence"/>
</dbReference>
<comment type="caution">
    <text evidence="1">The sequence shown here is derived from an EMBL/GenBank/DDBJ whole genome shotgun (WGS) entry which is preliminary data.</text>
</comment>
<evidence type="ECO:0000313" key="1">
    <source>
        <dbReference type="EMBL" id="TDG46290.1"/>
    </source>
</evidence>
<gene>
    <name evidence="1" type="ORF">AWZ03_007261</name>
</gene>
<sequence>MAANWGRATSAPRLRMRNCSTRNLILPKKRNDYNERFRRADDRNLRLILFTVVIYARCRACTEPGTPENENDEPHSTGLPEIIASHAAAAAATPTGATATAAAAEGTNFKLAELWV</sequence>
<accession>A0A484BE67</accession>
<reference evidence="1 2" key="1">
    <citation type="journal article" date="2019" name="J. Hered.">
        <title>An Improved Genome Assembly for Drosophila navojoa, the Basal Species in the mojavensis Cluster.</title>
        <authorList>
            <person name="Vanderlinde T."/>
            <person name="Dupim E.G."/>
            <person name="Nazario-Yepiz N.O."/>
            <person name="Carvalho A.B."/>
        </authorList>
    </citation>
    <scope>NUCLEOTIDE SEQUENCE [LARGE SCALE GENOMIC DNA]</scope>
    <source>
        <strain evidence="1">Navoj_Jal97</strain>
        <tissue evidence="1">Whole organism</tissue>
    </source>
</reference>
<evidence type="ECO:0000313" key="2">
    <source>
        <dbReference type="Proteomes" id="UP000295192"/>
    </source>
</evidence>
<organism evidence="1 2">
    <name type="scientific">Drosophila navojoa</name>
    <name type="common">Fruit fly</name>
    <dbReference type="NCBI Taxonomy" id="7232"/>
    <lineage>
        <taxon>Eukaryota</taxon>
        <taxon>Metazoa</taxon>
        <taxon>Ecdysozoa</taxon>
        <taxon>Arthropoda</taxon>
        <taxon>Hexapoda</taxon>
        <taxon>Insecta</taxon>
        <taxon>Pterygota</taxon>
        <taxon>Neoptera</taxon>
        <taxon>Endopterygota</taxon>
        <taxon>Diptera</taxon>
        <taxon>Brachycera</taxon>
        <taxon>Muscomorpha</taxon>
        <taxon>Ephydroidea</taxon>
        <taxon>Drosophilidae</taxon>
        <taxon>Drosophila</taxon>
    </lineage>
</organism>
<name>A0A484BE67_DRONA</name>
<proteinExistence type="predicted"/>
<dbReference type="AlphaFoldDB" id="A0A484BE67"/>
<dbReference type="EMBL" id="LSRL02000061">
    <property type="protein sequence ID" value="TDG46290.1"/>
    <property type="molecule type" value="Genomic_DNA"/>
</dbReference>
<protein>
    <submittedName>
        <fullName evidence="1">Uncharacterized protein</fullName>
    </submittedName>
</protein>